<evidence type="ECO:0000256" key="4">
    <source>
        <dbReference type="ARBA" id="ARBA00022741"/>
    </source>
</evidence>
<feature type="binding site" evidence="11">
    <location>
        <position position="413"/>
    </location>
    <ligand>
        <name>ADP</name>
        <dbReference type="ChEBI" id="CHEBI:456216"/>
    </ligand>
</feature>
<dbReference type="PROSITE" id="PS00445">
    <property type="entry name" value="FGGY_KINASES_2"/>
    <property type="match status" value="1"/>
</dbReference>
<feature type="binding site" evidence="11">
    <location>
        <position position="134"/>
    </location>
    <ligand>
        <name>glycerol</name>
        <dbReference type="ChEBI" id="CHEBI:17754"/>
    </ligand>
</feature>
<dbReference type="InterPro" id="IPR043129">
    <property type="entry name" value="ATPase_NBD"/>
</dbReference>
<dbReference type="KEGG" id="obj:EIO64_05915"/>
<comment type="function">
    <text evidence="9 11">Key enzyme in the regulation of glycerol uptake and metabolism. Catalyzes the phosphorylation of glycerol to yield sn-glycerol 3-phosphate.</text>
</comment>
<feature type="binding site" evidence="11">
    <location>
        <position position="248"/>
    </location>
    <ligand>
        <name>glycerol</name>
        <dbReference type="ChEBI" id="CHEBI:17754"/>
    </ligand>
</feature>
<feature type="binding site" evidence="11">
    <location>
        <position position="312"/>
    </location>
    <ligand>
        <name>ATP</name>
        <dbReference type="ChEBI" id="CHEBI:30616"/>
    </ligand>
</feature>
<feature type="binding site" evidence="11">
    <location>
        <position position="13"/>
    </location>
    <ligand>
        <name>ATP</name>
        <dbReference type="ChEBI" id="CHEBI:30616"/>
    </ligand>
</feature>
<dbReference type="GO" id="GO:0006072">
    <property type="term" value="P:glycerol-3-phosphate metabolic process"/>
    <property type="evidence" value="ECO:0007669"/>
    <property type="project" value="InterPro"/>
</dbReference>
<dbReference type="GO" id="GO:0005829">
    <property type="term" value="C:cytosol"/>
    <property type="evidence" value="ECO:0007669"/>
    <property type="project" value="UniProtKB-ARBA"/>
</dbReference>
<reference evidence="16" key="1">
    <citation type="submission" date="2018-12" db="EMBL/GenBank/DDBJ databases">
        <title>Dusodibacter welbiota gen. nov., sp. nov., isolated from human faeces and emended description of the Oscillibacter genus.</title>
        <authorList>
            <person name="Le Roy T."/>
            <person name="Van der Smissen P."/>
            <person name="Delzenne N."/>
            <person name="Muccioli G."/>
            <person name="Collet J.F."/>
            <person name="Cani P.D."/>
        </authorList>
    </citation>
    <scope>NUCLEOTIDE SEQUENCE [LARGE SCALE GENOMIC DNA]</scope>
    <source>
        <strain evidence="16">J115</strain>
    </source>
</reference>
<feature type="binding site" evidence="11">
    <location>
        <position position="312"/>
    </location>
    <ligand>
        <name>ADP</name>
        <dbReference type="ChEBI" id="CHEBI:456216"/>
    </ligand>
</feature>
<evidence type="ECO:0000256" key="10">
    <source>
        <dbReference type="ARBA" id="ARBA00063665"/>
    </source>
</evidence>
<dbReference type="PROSITE" id="PS00933">
    <property type="entry name" value="FGGY_KINASES_1"/>
    <property type="match status" value="1"/>
</dbReference>
<feature type="binding site" evidence="11">
    <location>
        <position position="16"/>
    </location>
    <ligand>
        <name>ADP</name>
        <dbReference type="ChEBI" id="CHEBI:456216"/>
    </ligand>
</feature>
<comment type="pathway">
    <text evidence="1 11">Polyol metabolism; glycerol degradation via glycerol kinase pathway; sn-glycerol 3-phosphate from glycerol: step 1/1.</text>
</comment>
<dbReference type="FunFam" id="3.30.420.40:FF:000008">
    <property type="entry name" value="Glycerol kinase"/>
    <property type="match status" value="1"/>
</dbReference>
<feature type="binding site" evidence="11">
    <location>
        <position position="247"/>
    </location>
    <ligand>
        <name>glycerol</name>
        <dbReference type="ChEBI" id="CHEBI:17754"/>
    </ligand>
</feature>
<evidence type="ECO:0000256" key="1">
    <source>
        <dbReference type="ARBA" id="ARBA00005190"/>
    </source>
</evidence>
<dbReference type="InterPro" id="IPR018485">
    <property type="entry name" value="FGGY_C"/>
</dbReference>
<evidence type="ECO:0000313" key="15">
    <source>
        <dbReference type="EMBL" id="QCI58810.1"/>
    </source>
</evidence>
<dbReference type="UniPathway" id="UPA00618">
    <property type="reaction ID" value="UER00672"/>
</dbReference>
<keyword evidence="16" id="KW-1185">Reference proteome</keyword>
<evidence type="ECO:0000256" key="11">
    <source>
        <dbReference type="HAMAP-Rule" id="MF_00186"/>
    </source>
</evidence>
<evidence type="ECO:0000259" key="13">
    <source>
        <dbReference type="Pfam" id="PF00370"/>
    </source>
</evidence>
<feature type="domain" description="Carbohydrate kinase FGGY N-terminal" evidence="13">
    <location>
        <begin position="4"/>
        <end position="254"/>
    </location>
</feature>
<gene>
    <name evidence="11 15" type="primary">glpK</name>
    <name evidence="15" type="ORF">EIO64_05915</name>
</gene>
<dbReference type="EC" id="2.7.1.30" evidence="11"/>
<evidence type="ECO:0000256" key="2">
    <source>
        <dbReference type="ARBA" id="ARBA00009156"/>
    </source>
</evidence>
<dbReference type="SUPFAM" id="SSF53067">
    <property type="entry name" value="Actin-like ATPase domain"/>
    <property type="match status" value="2"/>
</dbReference>
<feature type="binding site" evidence="11">
    <location>
        <position position="83"/>
    </location>
    <ligand>
        <name>glycerol</name>
        <dbReference type="ChEBI" id="CHEBI:17754"/>
    </ligand>
</feature>
<evidence type="ECO:0000256" key="6">
    <source>
        <dbReference type="ARBA" id="ARBA00022798"/>
    </source>
</evidence>
<comment type="subunit">
    <text evidence="10 11">Homotetramer and homodimer (in equilibrium).</text>
</comment>
<proteinExistence type="inferred from homology"/>
<feature type="binding site" evidence="11">
    <location>
        <position position="12"/>
    </location>
    <ligand>
        <name>sn-glycerol 3-phosphate</name>
        <dbReference type="ChEBI" id="CHEBI:57597"/>
    </ligand>
</feature>
<dbReference type="PANTHER" id="PTHR10196:SF69">
    <property type="entry name" value="GLYCEROL KINASE"/>
    <property type="match status" value="1"/>
</dbReference>
<dbReference type="EMBL" id="CP034413">
    <property type="protein sequence ID" value="QCI58810.1"/>
    <property type="molecule type" value="Genomic_DNA"/>
</dbReference>
<feature type="binding site" evidence="11">
    <location>
        <position position="413"/>
    </location>
    <ligand>
        <name>ATP</name>
        <dbReference type="ChEBI" id="CHEBI:30616"/>
    </ligand>
</feature>
<protein>
    <recommendedName>
        <fullName evidence="11">Glycerol kinase</fullName>
        <ecNumber evidence="11">2.7.1.30</ecNumber>
    </recommendedName>
    <alternativeName>
        <fullName evidence="11">ATP:glycerol 3-phosphotransferase</fullName>
    </alternativeName>
    <alternativeName>
        <fullName evidence="11">Glycerokinase</fullName>
        <shortName evidence="11">GK</shortName>
    </alternativeName>
</protein>
<feature type="binding site" evidence="11">
    <location>
        <position position="12"/>
    </location>
    <ligand>
        <name>ATP</name>
        <dbReference type="ChEBI" id="CHEBI:30616"/>
    </ligand>
</feature>
<dbReference type="GO" id="GO:0004370">
    <property type="term" value="F:glycerol kinase activity"/>
    <property type="evidence" value="ECO:0007669"/>
    <property type="project" value="UniProtKB-UniRule"/>
</dbReference>
<dbReference type="FunFam" id="3.30.420.40:FF:000007">
    <property type="entry name" value="Glycerol kinase"/>
    <property type="match status" value="1"/>
</dbReference>
<feature type="binding site" evidence="11">
    <location>
        <position position="269"/>
    </location>
    <ligand>
        <name>ATP</name>
        <dbReference type="ChEBI" id="CHEBI:30616"/>
    </ligand>
</feature>
<evidence type="ECO:0000256" key="12">
    <source>
        <dbReference type="RuleBase" id="RU003733"/>
    </source>
</evidence>
<feature type="binding site" evidence="11">
    <location>
        <position position="14"/>
    </location>
    <ligand>
        <name>ATP</name>
        <dbReference type="ChEBI" id="CHEBI:30616"/>
    </ligand>
</feature>
<comment type="similarity">
    <text evidence="2 11 12">Belongs to the FGGY kinase family.</text>
</comment>
<keyword evidence="7 11" id="KW-0067">ATP-binding</keyword>
<feature type="binding site" evidence="11">
    <location>
        <position position="83"/>
    </location>
    <ligand>
        <name>sn-glycerol 3-phosphate</name>
        <dbReference type="ChEBI" id="CHEBI:57597"/>
    </ligand>
</feature>
<evidence type="ECO:0000256" key="7">
    <source>
        <dbReference type="ARBA" id="ARBA00022840"/>
    </source>
</evidence>
<evidence type="ECO:0000313" key="16">
    <source>
        <dbReference type="Proteomes" id="UP000298642"/>
    </source>
</evidence>
<dbReference type="InterPro" id="IPR018484">
    <property type="entry name" value="FGGY_N"/>
</dbReference>
<comment type="caution">
    <text evidence="11">Lacks conserved residue(s) required for the propagation of feature annotation.</text>
</comment>
<dbReference type="GO" id="GO:0019563">
    <property type="term" value="P:glycerol catabolic process"/>
    <property type="evidence" value="ECO:0007669"/>
    <property type="project" value="UniProtKB-UniRule"/>
</dbReference>
<dbReference type="AlphaFoldDB" id="A0A4D7ATI3"/>
<keyword evidence="5 11" id="KW-0418">Kinase</keyword>
<comment type="activity regulation">
    <text evidence="11">Activated by phosphorylation and inhibited by fructose 1,6-bisphosphate (FBP).</text>
</comment>
<name>A0A4D7ATI3_9FIRM</name>
<dbReference type="Proteomes" id="UP000298642">
    <property type="component" value="Chromosome"/>
</dbReference>
<dbReference type="Pfam" id="PF02782">
    <property type="entry name" value="FGGY_C"/>
    <property type="match status" value="1"/>
</dbReference>
<dbReference type="CDD" id="cd07769">
    <property type="entry name" value="ASKHA_NBD_FGGY_GK"/>
    <property type="match status" value="1"/>
</dbReference>
<keyword evidence="3 11" id="KW-0808">Transferase</keyword>
<feature type="binding site" evidence="11">
    <location>
        <position position="12"/>
    </location>
    <ligand>
        <name>ADP</name>
        <dbReference type="ChEBI" id="CHEBI:456216"/>
    </ligand>
</feature>
<dbReference type="NCBIfam" id="NF000756">
    <property type="entry name" value="PRK00047.1"/>
    <property type="match status" value="1"/>
</dbReference>
<comment type="catalytic activity">
    <reaction evidence="8 11">
        <text>glycerol + ATP = sn-glycerol 3-phosphate + ADP + H(+)</text>
        <dbReference type="Rhea" id="RHEA:21644"/>
        <dbReference type="ChEBI" id="CHEBI:15378"/>
        <dbReference type="ChEBI" id="CHEBI:17754"/>
        <dbReference type="ChEBI" id="CHEBI:30616"/>
        <dbReference type="ChEBI" id="CHEBI:57597"/>
        <dbReference type="ChEBI" id="CHEBI:456216"/>
        <dbReference type="EC" id="2.7.1.30"/>
    </reaction>
</comment>
<feature type="binding site" evidence="11">
    <location>
        <position position="82"/>
    </location>
    <ligand>
        <name>glycerol</name>
        <dbReference type="ChEBI" id="CHEBI:17754"/>
    </ligand>
</feature>
<feature type="binding site" evidence="11">
    <location>
        <position position="269"/>
    </location>
    <ligand>
        <name>ADP</name>
        <dbReference type="ChEBI" id="CHEBI:456216"/>
    </ligand>
</feature>
<dbReference type="NCBIfam" id="TIGR01311">
    <property type="entry name" value="glycerol_kin"/>
    <property type="match status" value="1"/>
</dbReference>
<dbReference type="Gene3D" id="3.30.420.40">
    <property type="match status" value="2"/>
</dbReference>
<dbReference type="HAMAP" id="MF_00186">
    <property type="entry name" value="Glycerol_kin"/>
    <property type="match status" value="1"/>
</dbReference>
<dbReference type="GO" id="GO:0005524">
    <property type="term" value="F:ATP binding"/>
    <property type="evidence" value="ECO:0007669"/>
    <property type="project" value="UniProtKB-UniRule"/>
</dbReference>
<evidence type="ECO:0000256" key="5">
    <source>
        <dbReference type="ARBA" id="ARBA00022777"/>
    </source>
</evidence>
<dbReference type="InterPro" id="IPR005999">
    <property type="entry name" value="Glycerol_kin"/>
</dbReference>
<dbReference type="InterPro" id="IPR018483">
    <property type="entry name" value="Carb_kinase_FGGY_CS"/>
</dbReference>
<sequence>METYIAALDQGTTSSRAILFNRAGEIVSRAQHPFRQIYPQPGWVEHDPLEIWATEKRALAEVVGAAHIDPKRIAALGITNQRETTILWDRSTGQPVCNAIVWQCRRTASLCDTLKADGLGPLVAERTGLLIDAYFSGTKIRWLLDHVPGARERAERGELCAGTVDSWLIWNLTGGAAHVTDYSNASRTMLFNIHTLQWDEALCRALGIPASLLPEPLPNCHLYGRVAPDIPGLEDLAGIPICGSAGDQPAALFGQACFTPGQAKNTYGTGCFTLMNVGGEPVASQSGLVTSVAWSLGGETTYALEGSVFNAGSTIQWLRDELGLISSAPECDRLAESVPDAGGVYVVPAFTGLGAPYWDMYARGTIVGLTRGTTKAHIARAVLDAIAFQVTDLVQAMNADAPCPITTLRVDGGASVSDIMMQTQADLLRLPVDRPAQVETTAFGAAALAGLAAGVWGSLEEVAALRRSQHVFLPQRPQAACEAQYRLWRRAVDRALRWIENDV</sequence>
<feature type="binding site" evidence="11">
    <location>
        <position position="247"/>
    </location>
    <ligand>
        <name>sn-glycerol 3-phosphate</name>
        <dbReference type="ChEBI" id="CHEBI:57597"/>
    </ligand>
</feature>
<dbReference type="InterPro" id="IPR000577">
    <property type="entry name" value="Carb_kinase_FGGY"/>
</dbReference>
<dbReference type="RefSeq" id="WP_136891003.1">
    <property type="nucleotide sequence ID" value="NZ_CP034413.3"/>
</dbReference>
<evidence type="ECO:0000256" key="8">
    <source>
        <dbReference type="ARBA" id="ARBA00052101"/>
    </source>
</evidence>
<keyword evidence="6 11" id="KW-0319">Glycerol metabolism</keyword>
<dbReference type="PIRSF" id="PIRSF000538">
    <property type="entry name" value="GlpK"/>
    <property type="match status" value="1"/>
</dbReference>
<accession>A0A4D7ATI3</accession>
<evidence type="ECO:0000256" key="9">
    <source>
        <dbReference type="ARBA" id="ARBA00054633"/>
    </source>
</evidence>
<feature type="binding site" evidence="11">
    <location>
        <position position="82"/>
    </location>
    <ligand>
        <name>sn-glycerol 3-phosphate</name>
        <dbReference type="ChEBI" id="CHEBI:57597"/>
    </ligand>
</feature>
<dbReference type="PANTHER" id="PTHR10196">
    <property type="entry name" value="SUGAR KINASE"/>
    <property type="match status" value="1"/>
</dbReference>
<dbReference type="Pfam" id="PF00370">
    <property type="entry name" value="FGGY_N"/>
    <property type="match status" value="1"/>
</dbReference>
<keyword evidence="4 11" id="KW-0547">Nucleotide-binding</keyword>
<evidence type="ECO:0000259" key="14">
    <source>
        <dbReference type="Pfam" id="PF02782"/>
    </source>
</evidence>
<feature type="domain" description="Carbohydrate kinase FGGY C-terminal" evidence="14">
    <location>
        <begin position="264"/>
        <end position="453"/>
    </location>
</feature>
<feature type="binding site" evidence="11">
    <location>
        <position position="134"/>
    </location>
    <ligand>
        <name>sn-glycerol 3-phosphate</name>
        <dbReference type="ChEBI" id="CHEBI:57597"/>
    </ligand>
</feature>
<feature type="binding site" evidence="11">
    <location>
        <position position="316"/>
    </location>
    <ligand>
        <name>ATP</name>
        <dbReference type="ChEBI" id="CHEBI:30616"/>
    </ligand>
</feature>
<evidence type="ECO:0000256" key="3">
    <source>
        <dbReference type="ARBA" id="ARBA00022679"/>
    </source>
</evidence>
<organism evidence="15 16">
    <name type="scientific">Dysosmobacter welbionis</name>
    <dbReference type="NCBI Taxonomy" id="2093857"/>
    <lineage>
        <taxon>Bacteria</taxon>
        <taxon>Bacillati</taxon>
        <taxon>Bacillota</taxon>
        <taxon>Clostridia</taxon>
        <taxon>Eubacteriales</taxon>
        <taxon>Oscillospiraceae</taxon>
        <taxon>Dysosmobacter</taxon>
    </lineage>
</organism>